<feature type="non-terminal residue" evidence="1">
    <location>
        <position position="1"/>
    </location>
</feature>
<evidence type="ECO:0000313" key="2">
    <source>
        <dbReference type="Proteomes" id="UP000708208"/>
    </source>
</evidence>
<sequence length="44" mass="4921">MWDRGFVGLDFGVFGCRDYNFVGKIGDRDGWGDGFFSGHFGIRG</sequence>
<comment type="caution">
    <text evidence="1">The sequence shown here is derived from an EMBL/GenBank/DDBJ whole genome shotgun (WGS) entry which is preliminary data.</text>
</comment>
<feature type="non-terminal residue" evidence="1">
    <location>
        <position position="44"/>
    </location>
</feature>
<organism evidence="1 2">
    <name type="scientific">Allacma fusca</name>
    <dbReference type="NCBI Taxonomy" id="39272"/>
    <lineage>
        <taxon>Eukaryota</taxon>
        <taxon>Metazoa</taxon>
        <taxon>Ecdysozoa</taxon>
        <taxon>Arthropoda</taxon>
        <taxon>Hexapoda</taxon>
        <taxon>Collembola</taxon>
        <taxon>Symphypleona</taxon>
        <taxon>Sminthuridae</taxon>
        <taxon>Allacma</taxon>
    </lineage>
</organism>
<name>A0A8J2NV96_9HEXA</name>
<protein>
    <submittedName>
        <fullName evidence="1">Uncharacterized protein</fullName>
    </submittedName>
</protein>
<keyword evidence="2" id="KW-1185">Reference proteome</keyword>
<reference evidence="1" key="1">
    <citation type="submission" date="2021-06" db="EMBL/GenBank/DDBJ databases">
        <authorList>
            <person name="Hodson N. C."/>
            <person name="Mongue J. A."/>
            <person name="Jaron S. K."/>
        </authorList>
    </citation>
    <scope>NUCLEOTIDE SEQUENCE</scope>
</reference>
<accession>A0A8J2NV96</accession>
<dbReference type="AlphaFoldDB" id="A0A8J2NV96"/>
<proteinExistence type="predicted"/>
<evidence type="ECO:0000313" key="1">
    <source>
        <dbReference type="EMBL" id="CAG7714762.1"/>
    </source>
</evidence>
<gene>
    <name evidence="1" type="ORF">AFUS01_LOCUS5375</name>
</gene>
<dbReference type="EMBL" id="CAJVCH010034246">
    <property type="protein sequence ID" value="CAG7714762.1"/>
    <property type="molecule type" value="Genomic_DNA"/>
</dbReference>
<dbReference type="Proteomes" id="UP000708208">
    <property type="component" value="Unassembled WGS sequence"/>
</dbReference>